<dbReference type="PANTHER" id="PTHR37836:SF2">
    <property type="entry name" value="DUF4038 DOMAIN-CONTAINING PROTEIN"/>
    <property type="match status" value="1"/>
</dbReference>
<dbReference type="RefSeq" id="WP_123303867.1">
    <property type="nucleotide sequence ID" value="NZ_RKHK01000001.1"/>
</dbReference>
<gene>
    <name evidence="3" type="ORF">EDD31_1833</name>
</gene>
<sequence>MNDQRSPVMPIPAPAHGRLSVPRTAIVDVELPEPPGAANPFDREATATLRGPDGEIMTVPAFYDSRLGYRARVSFPRPGAWTVQTYDEAGVALTDEPLRVDVDAAGSDRGGLQIDPAYRRHFAWADGTPFFFRGYEANWLLMLDQHDDELTRLDAFTDSILEAGFTAVTVNAYAHSFRQYVPADLEHDPRWVVPSIAPWIGGNGNPDYGRLDPDFFAHMDRAVAYLHGRGLVTHLMIHVYNKDVNWPEPASPDDDRYWRQIVARYQAYGSIIWDTAKESYHRPAGYIWTRLATIRKYDGYRRLVTAHDTNPPPNVTWGRQYLHPDNELVEALTDVTSDQILQDIHADACEHHRRTSKPYINIEFGYESGLEDLPSDDPDHDQSWEEVTRRMWHIVLGGGYPNYYYRNTAWSLFVPFPTPPGYRAVRHLADFWDALEHRRLTPVSGVATAAVPVMVRADIGREYVVLTDEAVPVTLDLPEGAQLHATWFSPLSGERHDAGPADGGSAQFSPPSDWTLSVLHLR</sequence>
<dbReference type="InterPro" id="IPR032260">
    <property type="entry name" value="DUF5060"/>
</dbReference>
<dbReference type="InterPro" id="IPR017853">
    <property type="entry name" value="GH"/>
</dbReference>
<evidence type="ECO:0000259" key="2">
    <source>
        <dbReference type="Pfam" id="PF16586"/>
    </source>
</evidence>
<dbReference type="Pfam" id="PF13204">
    <property type="entry name" value="Apiosidase"/>
    <property type="match status" value="1"/>
</dbReference>
<evidence type="ECO:0000259" key="1">
    <source>
        <dbReference type="Pfam" id="PF13204"/>
    </source>
</evidence>
<feature type="domain" description="DUF5060" evidence="2">
    <location>
        <begin position="26"/>
        <end position="85"/>
    </location>
</feature>
<dbReference type="InterPro" id="IPR013783">
    <property type="entry name" value="Ig-like_fold"/>
</dbReference>
<dbReference type="Proteomes" id="UP000280668">
    <property type="component" value="Unassembled WGS sequence"/>
</dbReference>
<dbReference type="OrthoDB" id="8108447at2"/>
<dbReference type="Gene3D" id="2.60.40.10">
    <property type="entry name" value="Immunoglobulins"/>
    <property type="match status" value="1"/>
</dbReference>
<evidence type="ECO:0000313" key="4">
    <source>
        <dbReference type="Proteomes" id="UP000280668"/>
    </source>
</evidence>
<dbReference type="PANTHER" id="PTHR37836">
    <property type="entry name" value="LMO1036 PROTEIN"/>
    <property type="match status" value="1"/>
</dbReference>
<dbReference type="SUPFAM" id="SSF51445">
    <property type="entry name" value="(Trans)glycosidases"/>
    <property type="match status" value="1"/>
</dbReference>
<name>A0A3N2BDX5_9MICO</name>
<dbReference type="Gene3D" id="3.20.20.80">
    <property type="entry name" value="Glycosidases"/>
    <property type="match status" value="1"/>
</dbReference>
<dbReference type="AlphaFoldDB" id="A0A3N2BDX5"/>
<dbReference type="GO" id="GO:0005975">
    <property type="term" value="P:carbohydrate metabolic process"/>
    <property type="evidence" value="ECO:0007669"/>
    <property type="project" value="UniProtKB-ARBA"/>
</dbReference>
<feature type="domain" description="Apiosidase-like catalytic" evidence="1">
    <location>
        <begin position="119"/>
        <end position="413"/>
    </location>
</feature>
<proteinExistence type="predicted"/>
<keyword evidence="4" id="KW-1185">Reference proteome</keyword>
<dbReference type="EMBL" id="RKHK01000001">
    <property type="protein sequence ID" value="ROR73452.1"/>
    <property type="molecule type" value="Genomic_DNA"/>
</dbReference>
<dbReference type="Pfam" id="PF16586">
    <property type="entry name" value="DUF5060"/>
    <property type="match status" value="1"/>
</dbReference>
<dbReference type="InterPro" id="IPR025277">
    <property type="entry name" value="Apiosidase-like_cat_dom"/>
</dbReference>
<comment type="caution">
    <text evidence="3">The sequence shown here is derived from an EMBL/GenBank/DDBJ whole genome shotgun (WGS) entry which is preliminary data.</text>
</comment>
<evidence type="ECO:0000313" key="3">
    <source>
        <dbReference type="EMBL" id="ROR73452.1"/>
    </source>
</evidence>
<organism evidence="3 4">
    <name type="scientific">Bogoriella caseilytica</name>
    <dbReference type="NCBI Taxonomy" id="56055"/>
    <lineage>
        <taxon>Bacteria</taxon>
        <taxon>Bacillati</taxon>
        <taxon>Actinomycetota</taxon>
        <taxon>Actinomycetes</taxon>
        <taxon>Micrococcales</taxon>
        <taxon>Bogoriellaceae</taxon>
        <taxon>Bogoriella</taxon>
    </lineage>
</organism>
<accession>A0A3N2BDX5</accession>
<reference evidence="3 4" key="1">
    <citation type="submission" date="2018-11" db="EMBL/GenBank/DDBJ databases">
        <title>Sequencing the genomes of 1000 actinobacteria strains.</title>
        <authorList>
            <person name="Klenk H.-P."/>
        </authorList>
    </citation>
    <scope>NUCLEOTIDE SEQUENCE [LARGE SCALE GENOMIC DNA]</scope>
    <source>
        <strain evidence="3 4">DSM 11294</strain>
    </source>
</reference>
<protein>
    <submittedName>
        <fullName evidence="3">Uncharacterized protein DUF5060</fullName>
    </submittedName>
</protein>